<dbReference type="InterPro" id="IPR027417">
    <property type="entry name" value="P-loop_NTPase"/>
</dbReference>
<comment type="caution">
    <text evidence="10">The sequence shown here is derived from an EMBL/GenBank/DDBJ whole genome shotgun (WGS) entry which is preliminary data.</text>
</comment>
<sequence length="503" mass="56594">MNSKIIEMKGINKSFFGVKILENTSFDLKYGEVHAVLGENGAGKSTLMKCLSGIYQCDSGDIYYEGKLIKITDVRDSLKFGIGFIQQEIILAEQLSAGENIYMGREPKNNLGIIDRKKMFRDAQNIIDDIDGNFNAHIIARDLSPAQKQMIEIGKAISLNAKIIIMDEPTAVLSKREVDMLFTLIRKLKKRGISFVYISHRMGEIFQISDRITVLRDGKNVKTLQTSGATEDMLVEMMVGYKLSDYYDPQVNRKTGAPVLEVKDLTRSDGRARDASFYLNRGEILGFAGLVGSGRTELMQMIFGIEKPEKGTIKLNGKEVKFKNAGNAMKNKISLIPEERKLQGAVVSNTVEFNLTLNVLERFLGSGRYNRKKEHAITDYYRDHLKIKMDSGRQKLTYLSGGNQQKVVLAKWLATKPEILIMDEPTRGIDVAAKAEIYALMHDLTNQGVSIIMVSSDLPELMNLSDRIYVMCESRIKACFTREEADQETILRYALGVKNGEME</sequence>
<evidence type="ECO:0000256" key="6">
    <source>
        <dbReference type="ARBA" id="ARBA00022840"/>
    </source>
</evidence>
<keyword evidence="7" id="KW-1278">Translocase</keyword>
<evidence type="ECO:0000256" key="8">
    <source>
        <dbReference type="ARBA" id="ARBA00023136"/>
    </source>
</evidence>
<dbReference type="FunFam" id="3.40.50.300:FF:000127">
    <property type="entry name" value="Ribose import ATP-binding protein RbsA"/>
    <property type="match status" value="1"/>
</dbReference>
<dbReference type="EMBL" id="QVIA01000012">
    <property type="protein sequence ID" value="RGC31649.1"/>
    <property type="molecule type" value="Genomic_DNA"/>
</dbReference>
<feature type="domain" description="ABC transporter" evidence="9">
    <location>
        <begin position="257"/>
        <end position="498"/>
    </location>
</feature>
<accession>A0A3E2WWR7</accession>
<dbReference type="InterPro" id="IPR017871">
    <property type="entry name" value="ABC_transporter-like_CS"/>
</dbReference>
<feature type="domain" description="ABC transporter" evidence="9">
    <location>
        <begin position="6"/>
        <end position="242"/>
    </location>
</feature>
<dbReference type="PROSITE" id="PS00211">
    <property type="entry name" value="ABC_TRANSPORTER_1"/>
    <property type="match status" value="1"/>
</dbReference>
<keyword evidence="6 10" id="KW-0067">ATP-binding</keyword>
<keyword evidence="5" id="KW-0547">Nucleotide-binding</keyword>
<dbReference type="CDD" id="cd03215">
    <property type="entry name" value="ABC_Carb_Monos_II"/>
    <property type="match status" value="1"/>
</dbReference>
<evidence type="ECO:0000313" key="10">
    <source>
        <dbReference type="EMBL" id="RGC31649.1"/>
    </source>
</evidence>
<dbReference type="InterPro" id="IPR003593">
    <property type="entry name" value="AAA+_ATPase"/>
</dbReference>
<evidence type="ECO:0000256" key="4">
    <source>
        <dbReference type="ARBA" id="ARBA00022737"/>
    </source>
</evidence>
<organism evidence="10 11">
    <name type="scientific">Hungatella hathewayi</name>
    <dbReference type="NCBI Taxonomy" id="154046"/>
    <lineage>
        <taxon>Bacteria</taxon>
        <taxon>Bacillati</taxon>
        <taxon>Bacillota</taxon>
        <taxon>Clostridia</taxon>
        <taxon>Lachnospirales</taxon>
        <taxon>Lachnospiraceae</taxon>
        <taxon>Hungatella</taxon>
    </lineage>
</organism>
<evidence type="ECO:0000256" key="5">
    <source>
        <dbReference type="ARBA" id="ARBA00022741"/>
    </source>
</evidence>
<keyword evidence="4" id="KW-0677">Repeat</keyword>
<dbReference type="InterPro" id="IPR050107">
    <property type="entry name" value="ABC_carbohydrate_import_ATPase"/>
</dbReference>
<dbReference type="Pfam" id="PF00005">
    <property type="entry name" value="ABC_tran"/>
    <property type="match status" value="2"/>
</dbReference>
<dbReference type="PANTHER" id="PTHR43790">
    <property type="entry name" value="CARBOHYDRATE TRANSPORT ATP-BINDING PROTEIN MG119-RELATED"/>
    <property type="match status" value="1"/>
</dbReference>
<protein>
    <submittedName>
        <fullName evidence="10">Sugar ABC transporter ATP-binding protein</fullName>
    </submittedName>
</protein>
<gene>
    <name evidence="10" type="ORF">DWX41_12445</name>
</gene>
<evidence type="ECO:0000256" key="3">
    <source>
        <dbReference type="ARBA" id="ARBA00022475"/>
    </source>
</evidence>
<keyword evidence="8" id="KW-0472">Membrane</keyword>
<dbReference type="SMART" id="SM00382">
    <property type="entry name" value="AAA"/>
    <property type="match status" value="2"/>
</dbReference>
<dbReference type="GO" id="GO:0005886">
    <property type="term" value="C:plasma membrane"/>
    <property type="evidence" value="ECO:0007669"/>
    <property type="project" value="UniProtKB-SubCell"/>
</dbReference>
<dbReference type="RefSeq" id="WP_025655498.1">
    <property type="nucleotide sequence ID" value="NZ_QVIA01000012.1"/>
</dbReference>
<dbReference type="GO" id="GO:0016887">
    <property type="term" value="F:ATP hydrolysis activity"/>
    <property type="evidence" value="ECO:0007669"/>
    <property type="project" value="InterPro"/>
</dbReference>
<dbReference type="PANTHER" id="PTHR43790:SF9">
    <property type="entry name" value="GALACTOFURANOSE TRANSPORTER ATP-BINDING PROTEIN YTFR"/>
    <property type="match status" value="1"/>
</dbReference>
<evidence type="ECO:0000256" key="7">
    <source>
        <dbReference type="ARBA" id="ARBA00022967"/>
    </source>
</evidence>
<dbReference type="SUPFAM" id="SSF52540">
    <property type="entry name" value="P-loop containing nucleoside triphosphate hydrolases"/>
    <property type="match status" value="2"/>
</dbReference>
<evidence type="ECO:0000256" key="1">
    <source>
        <dbReference type="ARBA" id="ARBA00004202"/>
    </source>
</evidence>
<dbReference type="InterPro" id="IPR003439">
    <property type="entry name" value="ABC_transporter-like_ATP-bd"/>
</dbReference>
<keyword evidence="2" id="KW-0813">Transport</keyword>
<evidence type="ECO:0000259" key="9">
    <source>
        <dbReference type="PROSITE" id="PS50893"/>
    </source>
</evidence>
<dbReference type="CDD" id="cd03216">
    <property type="entry name" value="ABC_Carb_Monos_I"/>
    <property type="match status" value="1"/>
</dbReference>
<dbReference type="GO" id="GO:0005524">
    <property type="term" value="F:ATP binding"/>
    <property type="evidence" value="ECO:0007669"/>
    <property type="project" value="UniProtKB-KW"/>
</dbReference>
<evidence type="ECO:0000313" key="11">
    <source>
        <dbReference type="Proteomes" id="UP000261111"/>
    </source>
</evidence>
<dbReference type="PROSITE" id="PS50893">
    <property type="entry name" value="ABC_TRANSPORTER_2"/>
    <property type="match status" value="2"/>
</dbReference>
<comment type="subcellular location">
    <subcellularLocation>
        <location evidence="1">Cell membrane</location>
        <topology evidence="1">Peripheral membrane protein</topology>
    </subcellularLocation>
</comment>
<name>A0A3E2WWR7_9FIRM</name>
<evidence type="ECO:0000256" key="2">
    <source>
        <dbReference type="ARBA" id="ARBA00022448"/>
    </source>
</evidence>
<keyword evidence="3" id="KW-1003">Cell membrane</keyword>
<reference evidence="10 11" key="1">
    <citation type="submission" date="2018-08" db="EMBL/GenBank/DDBJ databases">
        <title>A genome reference for cultivated species of the human gut microbiota.</title>
        <authorList>
            <person name="Zou Y."/>
            <person name="Xue W."/>
            <person name="Luo G."/>
        </authorList>
    </citation>
    <scope>NUCLEOTIDE SEQUENCE [LARGE SCALE GENOMIC DNA]</scope>
    <source>
        <strain evidence="10 11">AF19-21</strain>
    </source>
</reference>
<dbReference type="AlphaFoldDB" id="A0A3E2WWR7"/>
<proteinExistence type="predicted"/>
<dbReference type="Proteomes" id="UP000261111">
    <property type="component" value="Unassembled WGS sequence"/>
</dbReference>
<dbReference type="Gene3D" id="3.40.50.300">
    <property type="entry name" value="P-loop containing nucleotide triphosphate hydrolases"/>
    <property type="match status" value="2"/>
</dbReference>